<proteinExistence type="predicted"/>
<protein>
    <recommendedName>
        <fullName evidence="4">Lipoprotein</fullName>
    </recommendedName>
</protein>
<dbReference type="AlphaFoldDB" id="R1F704"/>
<evidence type="ECO:0000256" key="1">
    <source>
        <dbReference type="SAM" id="MobiDB-lite"/>
    </source>
</evidence>
<accession>R1F704</accession>
<dbReference type="RefSeq" id="WP_005898796.1">
    <property type="nucleotide sequence ID" value="NZ_AQGQ01000042.1"/>
</dbReference>
<name>R1F704_9GAMM</name>
<dbReference type="PATRIC" id="fig|1268236.3.peg.1697"/>
<evidence type="ECO:0000313" key="2">
    <source>
        <dbReference type="EMBL" id="EOD55517.1"/>
    </source>
</evidence>
<comment type="caution">
    <text evidence="2">The sequence shown here is derived from an EMBL/GenBank/DDBJ whole genome shotgun (WGS) entry which is preliminary data.</text>
</comment>
<sequence>MDKVPMILLLCLLLAGCSSPFERLWAGVAECQLDSLYLDASTLKPGNAELAHFTPYKVANGFAWYRTRETLGEVPISGFLIPTSTFEVHALFIDAPIANARHLMVTRYGNDFSDEARHNAGEAPLLLRDPNNPKQSILDCTRDESGETTPDEPLAQ</sequence>
<dbReference type="PROSITE" id="PS51257">
    <property type="entry name" value="PROKAR_LIPOPROTEIN"/>
    <property type="match status" value="1"/>
</dbReference>
<feature type="region of interest" description="Disordered" evidence="1">
    <location>
        <begin position="122"/>
        <end position="156"/>
    </location>
</feature>
<organism evidence="2 3">
    <name type="scientific">Aeromonas molluscorum 848</name>
    <dbReference type="NCBI Taxonomy" id="1268236"/>
    <lineage>
        <taxon>Bacteria</taxon>
        <taxon>Pseudomonadati</taxon>
        <taxon>Pseudomonadota</taxon>
        <taxon>Gammaproteobacteria</taxon>
        <taxon>Aeromonadales</taxon>
        <taxon>Aeromonadaceae</taxon>
        <taxon>Aeromonas</taxon>
    </lineage>
</organism>
<keyword evidence="3" id="KW-1185">Reference proteome</keyword>
<evidence type="ECO:0008006" key="4">
    <source>
        <dbReference type="Google" id="ProtNLM"/>
    </source>
</evidence>
<evidence type="ECO:0000313" key="3">
    <source>
        <dbReference type="Proteomes" id="UP000013526"/>
    </source>
</evidence>
<dbReference type="OrthoDB" id="5589028at2"/>
<gene>
    <name evidence="2" type="ORF">G113_08595</name>
</gene>
<dbReference type="Proteomes" id="UP000013526">
    <property type="component" value="Unassembled WGS sequence"/>
</dbReference>
<dbReference type="EMBL" id="AQGQ01000042">
    <property type="protein sequence ID" value="EOD55517.1"/>
    <property type="molecule type" value="Genomic_DNA"/>
</dbReference>
<reference evidence="2 3" key="1">
    <citation type="journal article" date="2013" name="Genome Announc.">
        <title>Draft Genome Sequence of Aeromonas molluscorum Strain 848TT, Isolated from Bivalve Molluscs.</title>
        <authorList>
            <person name="Spataro N."/>
            <person name="Farfan M."/>
            <person name="Albarral V."/>
            <person name="Sanglas A."/>
            <person name="Loren J.G."/>
            <person name="Fuste M.C."/>
            <person name="Bosch E."/>
        </authorList>
    </citation>
    <scope>NUCLEOTIDE SEQUENCE [LARGE SCALE GENOMIC DNA]</scope>
    <source>
        <strain evidence="2 3">848</strain>
    </source>
</reference>